<dbReference type="PANTHER" id="PTHR30363">
    <property type="entry name" value="HTH-TYPE TRANSCRIPTIONAL REGULATOR SRLR-RELATED"/>
    <property type="match status" value="1"/>
</dbReference>
<evidence type="ECO:0000256" key="1">
    <source>
        <dbReference type="ARBA" id="ARBA00022491"/>
    </source>
</evidence>
<dbReference type="PROSITE" id="PS51000">
    <property type="entry name" value="HTH_DEOR_2"/>
    <property type="match status" value="1"/>
</dbReference>
<evidence type="ECO:0000313" key="5">
    <source>
        <dbReference type="EMBL" id="ACE94862.1"/>
    </source>
</evidence>
<dbReference type="InterPro" id="IPR050313">
    <property type="entry name" value="Carb_Metab_HTH_regulators"/>
</dbReference>
<dbReference type="HOGENOM" id="CLU_060699_2_1_5"/>
<evidence type="ECO:0000256" key="2">
    <source>
        <dbReference type="ARBA" id="ARBA00023015"/>
    </source>
</evidence>
<keyword evidence="1" id="KW-0678">Repressor</keyword>
<keyword evidence="5" id="KW-0614">Plasmid</keyword>
<geneLocation type="plasmid" evidence="5 6">
    <name>pC</name>
</geneLocation>
<dbReference type="eggNOG" id="COG1349">
    <property type="taxonomic scope" value="Bacteria"/>
</dbReference>
<dbReference type="InterPro" id="IPR014036">
    <property type="entry name" value="DeoR-like_C"/>
</dbReference>
<evidence type="ECO:0000256" key="3">
    <source>
        <dbReference type="ARBA" id="ARBA00023163"/>
    </source>
</evidence>
<sequence>MKLELSLSRREMIAMRLAAGQNVVAASLAIEFDVSEDAIRRDLRLLAAEGRCRRVYGGALPIPGSALPFSMRLTQDLNEKHRLARAAARTIEDGELVFLDSGSTNIALVDYLPTDRQVAVATNSIDVAFAVKTRAAHPLILVGGLVDHAIGGSVDAAAVSFLENTIIDRSFVAGCSISAEYGIRVHYFGEAQFKKTLIKNSRTSIMMATSGKFHEHAPYRIGDARDVDQVVIDETLGSSEGDALERAGYRIIRSD</sequence>
<evidence type="ECO:0000259" key="4">
    <source>
        <dbReference type="PROSITE" id="PS51000"/>
    </source>
</evidence>
<dbReference type="SMART" id="SM00420">
    <property type="entry name" value="HTH_DEOR"/>
    <property type="match status" value="1"/>
</dbReference>
<dbReference type="SUPFAM" id="SSF46785">
    <property type="entry name" value="Winged helix' DNA-binding domain"/>
    <property type="match status" value="1"/>
</dbReference>
<dbReference type="Proteomes" id="UP000008817">
    <property type="component" value="Plasmid pC"/>
</dbReference>
<dbReference type="PANTHER" id="PTHR30363:SF4">
    <property type="entry name" value="GLYCEROL-3-PHOSPHATE REGULON REPRESSOR"/>
    <property type="match status" value="1"/>
</dbReference>
<evidence type="ECO:0000313" key="6">
    <source>
        <dbReference type="Proteomes" id="UP000008817"/>
    </source>
</evidence>
<proteinExistence type="predicted"/>
<feature type="domain" description="HTH deoR-type" evidence="4">
    <location>
        <begin position="6"/>
        <end position="61"/>
    </location>
</feature>
<organism evidence="5 6">
    <name type="scientific">Rhizobium etli (strain CIAT 652)</name>
    <dbReference type="NCBI Taxonomy" id="491916"/>
    <lineage>
        <taxon>Bacteria</taxon>
        <taxon>Pseudomonadati</taxon>
        <taxon>Pseudomonadota</taxon>
        <taxon>Alphaproteobacteria</taxon>
        <taxon>Hyphomicrobiales</taxon>
        <taxon>Rhizobiaceae</taxon>
        <taxon>Rhizobium/Agrobacterium group</taxon>
        <taxon>Rhizobium</taxon>
    </lineage>
</organism>
<dbReference type="Pfam" id="PF08220">
    <property type="entry name" value="HTH_DeoR"/>
    <property type="match status" value="1"/>
</dbReference>
<dbReference type="InterPro" id="IPR037171">
    <property type="entry name" value="NagB/RpiA_transferase-like"/>
</dbReference>
<dbReference type="SMART" id="SM01134">
    <property type="entry name" value="DeoRC"/>
    <property type="match status" value="1"/>
</dbReference>
<gene>
    <name evidence="5" type="ordered locus">RHECIAT_PC0000789</name>
</gene>
<dbReference type="AlphaFoldDB" id="B3Q458"/>
<dbReference type="SUPFAM" id="SSF100950">
    <property type="entry name" value="NagB/RpiA/CoA transferase-like"/>
    <property type="match status" value="1"/>
</dbReference>
<dbReference type="EMBL" id="CP001077">
    <property type="protein sequence ID" value="ACE94862.1"/>
    <property type="molecule type" value="Genomic_DNA"/>
</dbReference>
<dbReference type="PRINTS" id="PR00037">
    <property type="entry name" value="HTHLACR"/>
</dbReference>
<dbReference type="KEGG" id="rec:RHECIAT_PC0000789"/>
<name>B3Q458_RHIE6</name>
<dbReference type="InterPro" id="IPR001034">
    <property type="entry name" value="DeoR_HTH"/>
</dbReference>
<keyword evidence="3" id="KW-0804">Transcription</keyword>
<dbReference type="Pfam" id="PF00455">
    <property type="entry name" value="DeoRC"/>
    <property type="match status" value="1"/>
</dbReference>
<dbReference type="InterPro" id="IPR036390">
    <property type="entry name" value="WH_DNA-bd_sf"/>
</dbReference>
<accession>B3Q458</accession>
<reference evidence="5 6" key="1">
    <citation type="submission" date="2008-04" db="EMBL/GenBank/DDBJ databases">
        <title>Genome diversity and DNA divergence of Rhizobium etli.</title>
        <authorList>
            <person name="Gonzalez V."/>
            <person name="Acosta J.L."/>
            <person name="Santamaria R.I."/>
            <person name="Bustos P."/>
            <person name="Hernandez-Gonzalez I.L."/>
            <person name="Fernandez J.L."/>
            <person name="Diaz R."/>
            <person name="Flores M."/>
            <person name="Mora J."/>
            <person name="Palacios R."/>
            <person name="Davila G."/>
        </authorList>
    </citation>
    <scope>NUCLEOTIDE SEQUENCE [LARGE SCALE GENOMIC DNA]</scope>
    <source>
        <strain evidence="5 6">CIAT 652</strain>
        <plasmid evidence="6">Plasmid pC</plasmid>
    </source>
</reference>
<protein>
    <submittedName>
        <fullName evidence="5">Putative transcriptional regulator protein, DeoR family</fullName>
    </submittedName>
</protein>
<dbReference type="GO" id="GO:0003700">
    <property type="term" value="F:DNA-binding transcription factor activity"/>
    <property type="evidence" value="ECO:0007669"/>
    <property type="project" value="InterPro"/>
</dbReference>
<keyword evidence="2" id="KW-0805">Transcription regulation</keyword>